<dbReference type="GO" id="GO:0003825">
    <property type="term" value="F:alpha,alpha-trehalose-phosphate synthase (UDP-forming) activity"/>
    <property type="evidence" value="ECO:0007669"/>
    <property type="project" value="TreeGrafter"/>
</dbReference>
<comment type="caution">
    <text evidence="2">The sequence shown here is derived from an EMBL/GenBank/DDBJ whole genome shotgun (WGS) entry which is preliminary data.</text>
</comment>
<dbReference type="Gene3D" id="3.40.50.2000">
    <property type="entry name" value="Glycogen Phosphorylase B"/>
    <property type="match status" value="2"/>
</dbReference>
<organism evidence="2 3">
    <name type="scientific">Faucicola osloensis</name>
    <name type="common">Moraxella osloensis</name>
    <dbReference type="NCBI Taxonomy" id="34062"/>
    <lineage>
        <taxon>Bacteria</taxon>
        <taxon>Pseudomonadati</taxon>
        <taxon>Pseudomonadota</taxon>
        <taxon>Gammaproteobacteria</taxon>
        <taxon>Moraxellales</taxon>
        <taxon>Moraxellaceae</taxon>
        <taxon>Faucicola</taxon>
    </lineage>
</organism>
<sequence length="471" mass="53856">MSKLIVLSNRVNLPNKQSPKAVAGGLAVALQEALAKDGGIWVGWNGQVVTNISDMPDTVNQFATEQHDKVTYVTTAFSPMQYEKYYCGYANNRLWAGMHDRTDLIISSSEDFSVYQAVNRMFAKQLQQIAQPDDMIWIQDYHFFAVARHCRDLGMKQRIGFFLHIPFPQLWVWDFLTYGQTLIQQLLDYDVVGLQTQQDAQNCVAVIEQLLPHAIQITQTNGRTLIRHGNHTTLIKAYPIGINPVYIHKLASQPLSDQSVLKNLTSTITTILAVERLDYTKGIPERLQAFAAFLQRYPQYLERIQLYQIACPSRLDIQTYQQLRQQVHTLVEQINSQFATASWQPIIYQEDPVSHDNLMPLFRQCQICWVNSLRDGMNLVAKEYIAAQDEQNAGILILSKNAGAAHQLQQAILVDPNSNDSMIEGLYQALTITKRQREQRHQSLLKTIYETDIDTWRAHFLADLTDMDKTP</sequence>
<gene>
    <name evidence="2" type="ORF">CYJ96_04940</name>
</gene>
<dbReference type="Pfam" id="PF00982">
    <property type="entry name" value="Glyco_transf_20"/>
    <property type="match status" value="1"/>
</dbReference>
<evidence type="ECO:0000313" key="3">
    <source>
        <dbReference type="Proteomes" id="UP000234914"/>
    </source>
</evidence>
<proteinExistence type="inferred from homology"/>
<reference evidence="2 3" key="1">
    <citation type="submission" date="2017-12" db="EMBL/GenBank/DDBJ databases">
        <title>Phylogenetic diversity of female urinary microbiome.</title>
        <authorList>
            <person name="Thomas-White K."/>
            <person name="Wolfe A.J."/>
        </authorList>
    </citation>
    <scope>NUCLEOTIDE SEQUENCE [LARGE SCALE GENOMIC DNA]</scope>
    <source>
        <strain evidence="2 3">UMB0416</strain>
    </source>
</reference>
<evidence type="ECO:0000313" key="2">
    <source>
        <dbReference type="EMBL" id="PKZ69135.1"/>
    </source>
</evidence>
<dbReference type="PANTHER" id="PTHR10788">
    <property type="entry name" value="TREHALOSE-6-PHOSPHATE SYNTHASE"/>
    <property type="match status" value="1"/>
</dbReference>
<dbReference type="AlphaFoldDB" id="A0A2I1RJ23"/>
<dbReference type="InterPro" id="IPR001830">
    <property type="entry name" value="Glyco_trans_20"/>
</dbReference>
<dbReference type="SUPFAM" id="SSF53756">
    <property type="entry name" value="UDP-Glycosyltransferase/glycogen phosphorylase"/>
    <property type="match status" value="1"/>
</dbReference>
<accession>A0A2I1RJ23</accession>
<dbReference type="CDD" id="cd03788">
    <property type="entry name" value="GT20_TPS"/>
    <property type="match status" value="1"/>
</dbReference>
<protein>
    <submittedName>
        <fullName evidence="2">Trehalose-6-phosphate synthase</fullName>
    </submittedName>
</protein>
<name>A0A2I1RJ23_FAUOS</name>
<dbReference type="GO" id="GO:0005992">
    <property type="term" value="P:trehalose biosynthetic process"/>
    <property type="evidence" value="ECO:0007669"/>
    <property type="project" value="InterPro"/>
</dbReference>
<comment type="similarity">
    <text evidence="1">Belongs to the glycosyltransferase 20 family.</text>
</comment>
<dbReference type="RefSeq" id="WP_101964156.1">
    <property type="nucleotide sequence ID" value="NZ_PKJS01000005.1"/>
</dbReference>
<evidence type="ECO:0000256" key="1">
    <source>
        <dbReference type="ARBA" id="ARBA00008799"/>
    </source>
</evidence>
<dbReference type="Proteomes" id="UP000234914">
    <property type="component" value="Unassembled WGS sequence"/>
</dbReference>
<dbReference type="PANTHER" id="PTHR10788:SF106">
    <property type="entry name" value="BCDNA.GH08860"/>
    <property type="match status" value="1"/>
</dbReference>
<dbReference type="EMBL" id="PKJS01000005">
    <property type="protein sequence ID" value="PKZ69135.1"/>
    <property type="molecule type" value="Genomic_DNA"/>
</dbReference>